<comment type="caution">
    <text evidence="2">The sequence shown here is derived from an EMBL/GenBank/DDBJ whole genome shotgun (WGS) entry which is preliminary data.</text>
</comment>
<organism evidence="2 3">
    <name type="scientific">Anaerosacchariphilus hominis</name>
    <dbReference type="NCBI Taxonomy" id="2763017"/>
    <lineage>
        <taxon>Bacteria</taxon>
        <taxon>Bacillati</taxon>
        <taxon>Bacillota</taxon>
        <taxon>Clostridia</taxon>
        <taxon>Lachnospirales</taxon>
        <taxon>Lachnospiraceae</taxon>
        <taxon>Anaerosacchariphilus</taxon>
    </lineage>
</organism>
<dbReference type="PANTHER" id="PTHR37826">
    <property type="entry name" value="FLOTILLIN BAND_7_5 DOMAIN PROTEIN"/>
    <property type="match status" value="1"/>
</dbReference>
<dbReference type="AlphaFoldDB" id="A0A923RN15"/>
<keyword evidence="1" id="KW-0472">Membrane</keyword>
<dbReference type="PANTHER" id="PTHR37826:SF3">
    <property type="entry name" value="J DOMAIN-CONTAINING PROTEIN"/>
    <property type="match status" value="1"/>
</dbReference>
<dbReference type="Proteomes" id="UP000649345">
    <property type="component" value="Unassembled WGS sequence"/>
</dbReference>
<keyword evidence="1" id="KW-1133">Transmembrane helix</keyword>
<name>A0A923RN15_9FIRM</name>
<evidence type="ECO:0000256" key="1">
    <source>
        <dbReference type="SAM" id="Phobius"/>
    </source>
</evidence>
<dbReference type="RefSeq" id="WP_186873143.1">
    <property type="nucleotide sequence ID" value="NZ_JACOOR010000002.1"/>
</dbReference>
<evidence type="ECO:0008006" key="4">
    <source>
        <dbReference type="Google" id="ProtNLM"/>
    </source>
</evidence>
<evidence type="ECO:0000313" key="3">
    <source>
        <dbReference type="Proteomes" id="UP000649345"/>
    </source>
</evidence>
<keyword evidence="1" id="KW-0812">Transmembrane</keyword>
<feature type="transmembrane region" description="Helical" evidence="1">
    <location>
        <begin position="332"/>
        <end position="349"/>
    </location>
</feature>
<proteinExistence type="predicted"/>
<keyword evidence="3" id="KW-1185">Reference proteome</keyword>
<evidence type="ECO:0000313" key="2">
    <source>
        <dbReference type="EMBL" id="MBC5658930.1"/>
    </source>
</evidence>
<accession>A0A923RN15</accession>
<protein>
    <recommendedName>
        <fullName evidence="4">TFIIB-type zinc ribbon-containing protein</fullName>
    </recommendedName>
</protein>
<sequence>MDKKIYYCENCGGVMEFDVASQSLKCPNCDTVVPIFNDKKKIVEHSLTRHAMQTIRAEEKKTQTMVCQGCGAKIEVAPNSTATSCPYCGSSYVLASKQEDAIIPDGVLPFQIDRKRVGELFHKWMKGRWLAPGELKNLYQKEKLQGIYLPYWTFDAKADARYTAMGGRRRTVTKKGPDGKTVQETVVDWFPTSGSFSHVFDDVLVSASRSVKRNLLENVGSFGLHQVASYSAEYFAGYNAECYTVDLDDAHRDARCHMEQSLEQMARDDVLRRYDEVKDVRLRSGYRDETYKHIMLPIYATAYTYKGKKYHVLINGQSGRVEGDYPKSPAKIIGIILGIVLILVIVYLLSGGSRAAYLTAESRLPEITVAEMTVQEDSAVSIQEENKEAVSWDYSADSLPM</sequence>
<dbReference type="EMBL" id="JACOOR010000002">
    <property type="protein sequence ID" value="MBC5658930.1"/>
    <property type="molecule type" value="Genomic_DNA"/>
</dbReference>
<reference evidence="2" key="1">
    <citation type="submission" date="2020-08" db="EMBL/GenBank/DDBJ databases">
        <title>Genome public.</title>
        <authorList>
            <person name="Liu C."/>
            <person name="Sun Q."/>
        </authorList>
    </citation>
    <scope>NUCLEOTIDE SEQUENCE</scope>
    <source>
        <strain evidence="2">NSJ-68</strain>
    </source>
</reference>
<dbReference type="Gene3D" id="2.20.28.30">
    <property type="entry name" value="RNA polymerase ii, chain L"/>
    <property type="match status" value="2"/>
</dbReference>
<gene>
    <name evidence="2" type="ORF">H8S44_03990</name>
</gene>